<dbReference type="Pfam" id="PF05977">
    <property type="entry name" value="MFS_3"/>
    <property type="match status" value="1"/>
</dbReference>
<dbReference type="PANTHER" id="PTHR23513:SF9">
    <property type="entry name" value="ENTEROBACTIN EXPORTER ENTS"/>
    <property type="match status" value="1"/>
</dbReference>
<evidence type="ECO:0000256" key="5">
    <source>
        <dbReference type="ARBA" id="ARBA00022989"/>
    </source>
</evidence>
<feature type="transmembrane region" description="Helical" evidence="8">
    <location>
        <begin position="153"/>
        <end position="175"/>
    </location>
</feature>
<evidence type="ECO:0000313" key="11">
    <source>
        <dbReference type="Proteomes" id="UP000619479"/>
    </source>
</evidence>
<dbReference type="PANTHER" id="PTHR23513">
    <property type="entry name" value="INTEGRAL MEMBRANE EFFLUX PROTEIN-RELATED"/>
    <property type="match status" value="1"/>
</dbReference>
<evidence type="ECO:0000256" key="7">
    <source>
        <dbReference type="SAM" id="MobiDB-lite"/>
    </source>
</evidence>
<dbReference type="GO" id="GO:0022857">
    <property type="term" value="F:transmembrane transporter activity"/>
    <property type="evidence" value="ECO:0007669"/>
    <property type="project" value="InterPro"/>
</dbReference>
<comment type="subcellular location">
    <subcellularLocation>
        <location evidence="1">Cell inner membrane</location>
        <topology evidence="1">Multi-pass membrane protein</topology>
    </subcellularLocation>
</comment>
<feature type="transmembrane region" description="Helical" evidence="8">
    <location>
        <begin position="309"/>
        <end position="329"/>
    </location>
</feature>
<evidence type="ECO:0000256" key="2">
    <source>
        <dbReference type="ARBA" id="ARBA00022448"/>
    </source>
</evidence>
<feature type="transmembrane region" description="Helical" evidence="8">
    <location>
        <begin position="349"/>
        <end position="372"/>
    </location>
</feature>
<dbReference type="PROSITE" id="PS50850">
    <property type="entry name" value="MFS"/>
    <property type="match status" value="1"/>
</dbReference>
<evidence type="ECO:0000256" key="6">
    <source>
        <dbReference type="ARBA" id="ARBA00023136"/>
    </source>
</evidence>
<feature type="transmembrane region" description="Helical" evidence="8">
    <location>
        <begin position="20"/>
        <end position="43"/>
    </location>
</feature>
<keyword evidence="2" id="KW-0813">Transport</keyword>
<proteinExistence type="predicted"/>
<feature type="domain" description="Major facilitator superfamily (MFS) profile" evidence="9">
    <location>
        <begin position="1"/>
        <end position="400"/>
    </location>
</feature>
<dbReference type="GO" id="GO:0005886">
    <property type="term" value="C:plasma membrane"/>
    <property type="evidence" value="ECO:0007669"/>
    <property type="project" value="UniProtKB-SubCell"/>
</dbReference>
<evidence type="ECO:0000256" key="3">
    <source>
        <dbReference type="ARBA" id="ARBA00022475"/>
    </source>
</evidence>
<keyword evidence="11" id="KW-1185">Reference proteome</keyword>
<dbReference type="Gene3D" id="1.20.1250.20">
    <property type="entry name" value="MFS general substrate transporter like domains"/>
    <property type="match status" value="1"/>
</dbReference>
<evidence type="ECO:0000313" key="10">
    <source>
        <dbReference type="EMBL" id="GID64404.1"/>
    </source>
</evidence>
<protein>
    <submittedName>
        <fullName evidence="10">MFS transporter</fullName>
    </submittedName>
</protein>
<organism evidence="10 11">
    <name type="scientific">Actinoplanes cyaneus</name>
    <dbReference type="NCBI Taxonomy" id="52696"/>
    <lineage>
        <taxon>Bacteria</taxon>
        <taxon>Bacillati</taxon>
        <taxon>Actinomycetota</taxon>
        <taxon>Actinomycetes</taxon>
        <taxon>Micromonosporales</taxon>
        <taxon>Micromonosporaceae</taxon>
        <taxon>Actinoplanes</taxon>
    </lineage>
</organism>
<feature type="region of interest" description="Disordered" evidence="7">
    <location>
        <begin position="404"/>
        <end position="431"/>
    </location>
</feature>
<dbReference type="SUPFAM" id="SSF103473">
    <property type="entry name" value="MFS general substrate transporter"/>
    <property type="match status" value="1"/>
</dbReference>
<dbReference type="CDD" id="cd06173">
    <property type="entry name" value="MFS_MefA_like"/>
    <property type="match status" value="1"/>
</dbReference>
<dbReference type="InterPro" id="IPR036259">
    <property type="entry name" value="MFS_trans_sf"/>
</dbReference>
<feature type="transmembrane region" description="Helical" evidence="8">
    <location>
        <begin position="378"/>
        <end position="396"/>
    </location>
</feature>
<keyword evidence="4 8" id="KW-0812">Transmembrane</keyword>
<sequence>MVSFMVDRRPLAVPAFRRLWVASLVSAVGGSFSVVAVPVQLYASTGSSATVGAAAVVSFAAMAFAALGAGAIADTRDRRRVLLAGQSGLAVVYLALWAQAALGGAPLPVLLLLVAGQGLSSGTIGTTSGAVLPRLVPAGLLPAANSLNSLVRYLGYILGPTVAGLLIPVAGLPTLYLCDALALLVVLFAVHRLPPLPAAPAAGRDQGVTRQVLAGFRYLAGSRMLVAVLTVDLAAMVFGMPTALFPELAQREFGESSVGLLYAAYPAGVVLAGLGSSLFTKVRRHGLLMAGAAVAWGVTVAVFSLMTWLWAALVVLAAGGAVNFVLSTFRNAISQAYTDDAMRGRIQGALTIVLLGGPQLANLVHGGIGALIGPRLTIGIGGLLTVVTVLVVLRVAPELRRYAVDPPEQPGQSAPGAVEPEAAALREAERE</sequence>
<gene>
    <name evidence="10" type="ORF">Acy02nite_22850</name>
</gene>
<reference evidence="10" key="1">
    <citation type="submission" date="2021-01" db="EMBL/GenBank/DDBJ databases">
        <title>Whole genome shotgun sequence of Actinoplanes cyaneus NBRC 14990.</title>
        <authorList>
            <person name="Komaki H."/>
            <person name="Tamura T."/>
        </authorList>
    </citation>
    <scope>NUCLEOTIDE SEQUENCE</scope>
    <source>
        <strain evidence="10">NBRC 14990</strain>
    </source>
</reference>
<dbReference type="EMBL" id="BOMH01000017">
    <property type="protein sequence ID" value="GID64404.1"/>
    <property type="molecule type" value="Genomic_DNA"/>
</dbReference>
<evidence type="ECO:0000256" key="1">
    <source>
        <dbReference type="ARBA" id="ARBA00004429"/>
    </source>
</evidence>
<keyword evidence="3" id="KW-1003">Cell membrane</keyword>
<evidence type="ECO:0000256" key="4">
    <source>
        <dbReference type="ARBA" id="ARBA00022692"/>
    </source>
</evidence>
<feature type="transmembrane region" description="Helical" evidence="8">
    <location>
        <begin position="286"/>
        <end position="303"/>
    </location>
</feature>
<evidence type="ECO:0000256" key="8">
    <source>
        <dbReference type="SAM" id="Phobius"/>
    </source>
</evidence>
<feature type="transmembrane region" description="Helical" evidence="8">
    <location>
        <begin position="49"/>
        <end position="69"/>
    </location>
</feature>
<dbReference type="Proteomes" id="UP000619479">
    <property type="component" value="Unassembled WGS sequence"/>
</dbReference>
<dbReference type="InterPro" id="IPR010290">
    <property type="entry name" value="TM_effector"/>
</dbReference>
<feature type="transmembrane region" description="Helical" evidence="8">
    <location>
        <begin position="257"/>
        <end position="279"/>
    </location>
</feature>
<dbReference type="AlphaFoldDB" id="A0A919IEP0"/>
<dbReference type="RefSeq" id="WP_203739916.1">
    <property type="nucleotide sequence ID" value="NZ_BAAAUC010000007.1"/>
</dbReference>
<keyword evidence="6 8" id="KW-0472">Membrane</keyword>
<feature type="transmembrane region" description="Helical" evidence="8">
    <location>
        <begin position="224"/>
        <end position="245"/>
    </location>
</feature>
<comment type="caution">
    <text evidence="10">The sequence shown here is derived from an EMBL/GenBank/DDBJ whole genome shotgun (WGS) entry which is preliminary data.</text>
</comment>
<accession>A0A919IEP0</accession>
<dbReference type="InterPro" id="IPR020846">
    <property type="entry name" value="MFS_dom"/>
</dbReference>
<keyword evidence="5 8" id="KW-1133">Transmembrane helix</keyword>
<name>A0A919IEP0_9ACTN</name>
<feature type="transmembrane region" description="Helical" evidence="8">
    <location>
        <begin position="181"/>
        <end position="203"/>
    </location>
</feature>
<evidence type="ECO:0000259" key="9">
    <source>
        <dbReference type="PROSITE" id="PS50850"/>
    </source>
</evidence>